<dbReference type="Proteomes" id="UP000824225">
    <property type="component" value="Unassembled WGS sequence"/>
</dbReference>
<dbReference type="Pfam" id="PF17746">
    <property type="entry name" value="SfsA_N"/>
    <property type="match status" value="1"/>
</dbReference>
<evidence type="ECO:0000259" key="2">
    <source>
        <dbReference type="Pfam" id="PF03749"/>
    </source>
</evidence>
<accession>A0A9D2HG82</accession>
<dbReference type="InterPro" id="IPR005224">
    <property type="entry name" value="SfsA"/>
</dbReference>
<dbReference type="PANTHER" id="PTHR30545">
    <property type="entry name" value="SUGAR FERMENTATION STIMULATION PROTEIN A"/>
    <property type="match status" value="1"/>
</dbReference>
<dbReference type="InterPro" id="IPR040452">
    <property type="entry name" value="SfsA_C"/>
</dbReference>
<gene>
    <name evidence="1 4" type="primary">sfsA</name>
    <name evidence="4" type="ORF">H9962_09800</name>
</gene>
<dbReference type="InterPro" id="IPR041465">
    <property type="entry name" value="SfsA_N"/>
</dbReference>
<dbReference type="Gene3D" id="2.40.50.580">
    <property type="match status" value="1"/>
</dbReference>
<evidence type="ECO:0000313" key="5">
    <source>
        <dbReference type="Proteomes" id="UP000824225"/>
    </source>
</evidence>
<dbReference type="PANTHER" id="PTHR30545:SF2">
    <property type="entry name" value="SUGAR FERMENTATION STIMULATION PROTEIN A"/>
    <property type="match status" value="1"/>
</dbReference>
<comment type="similarity">
    <text evidence="1">Belongs to the SfsA family.</text>
</comment>
<protein>
    <recommendedName>
        <fullName evidence="1">Sugar fermentation stimulation protein homolog</fullName>
    </recommendedName>
</protein>
<evidence type="ECO:0000256" key="1">
    <source>
        <dbReference type="HAMAP-Rule" id="MF_00095"/>
    </source>
</evidence>
<feature type="domain" description="Sugar fermentation stimulation protein C-terminal" evidence="2">
    <location>
        <begin position="115"/>
        <end position="251"/>
    </location>
</feature>
<name>A0A9D2HG82_9BACT</name>
<sequence>MTNEEKYGSRLGKDCKLNQTPLLPYPPGCRIGRLLRREKRFSVAVELDARPIWAHTNNTGSMLGLLRPGSPVLLSPATNPARKLAWTVEALGLGARGVSAPDARDLFWVGVNTSVPNRFLSAAFTAGLLPWTEGYTELKREAVHAESRLDGLCTGPDRPPLWIECKNVTLVEDGVAAFPDAVTERGAKHLGTLRRLVAEGCRAAMLYLVQRPDGHCFGPADYIDPAYAAALREALDCGVEAYAVVARVAPDGIFYDRELSLKILDLPS</sequence>
<feature type="domain" description="SfsA N-terminal OB" evidence="3">
    <location>
        <begin position="35"/>
        <end position="92"/>
    </location>
</feature>
<proteinExistence type="inferred from homology"/>
<dbReference type="Pfam" id="PF03749">
    <property type="entry name" value="SfsA"/>
    <property type="match status" value="1"/>
</dbReference>
<dbReference type="AlphaFoldDB" id="A0A9D2HG82"/>
<reference evidence="4" key="2">
    <citation type="submission" date="2021-04" db="EMBL/GenBank/DDBJ databases">
        <authorList>
            <person name="Gilroy R."/>
        </authorList>
    </citation>
    <scope>NUCLEOTIDE SEQUENCE</scope>
    <source>
        <strain evidence="4">CHK186-16707</strain>
    </source>
</reference>
<dbReference type="Gene3D" id="3.40.1350.60">
    <property type="match status" value="1"/>
</dbReference>
<evidence type="ECO:0000259" key="3">
    <source>
        <dbReference type="Pfam" id="PF17746"/>
    </source>
</evidence>
<dbReference type="EMBL" id="DXAN01000032">
    <property type="protein sequence ID" value="HJA09460.1"/>
    <property type="molecule type" value="Genomic_DNA"/>
</dbReference>
<dbReference type="CDD" id="cd22359">
    <property type="entry name" value="SfsA-like_bacterial"/>
    <property type="match status" value="1"/>
</dbReference>
<dbReference type="HAMAP" id="MF_00095">
    <property type="entry name" value="SfsA"/>
    <property type="match status" value="1"/>
</dbReference>
<dbReference type="GO" id="GO:0003677">
    <property type="term" value="F:DNA binding"/>
    <property type="evidence" value="ECO:0007669"/>
    <property type="project" value="InterPro"/>
</dbReference>
<organism evidence="4 5">
    <name type="scientific">Candidatus Mailhella merdigallinarum</name>
    <dbReference type="NCBI Taxonomy" id="2838658"/>
    <lineage>
        <taxon>Bacteria</taxon>
        <taxon>Pseudomonadati</taxon>
        <taxon>Thermodesulfobacteriota</taxon>
        <taxon>Desulfovibrionia</taxon>
        <taxon>Desulfovibrionales</taxon>
        <taxon>Desulfovibrionaceae</taxon>
        <taxon>Mailhella</taxon>
    </lineage>
</organism>
<evidence type="ECO:0000313" key="4">
    <source>
        <dbReference type="EMBL" id="HJA09460.1"/>
    </source>
</evidence>
<comment type="caution">
    <text evidence="4">The sequence shown here is derived from an EMBL/GenBank/DDBJ whole genome shotgun (WGS) entry which is preliminary data.</text>
</comment>
<reference evidence="4" key="1">
    <citation type="journal article" date="2021" name="PeerJ">
        <title>Extensive microbial diversity within the chicken gut microbiome revealed by metagenomics and culture.</title>
        <authorList>
            <person name="Gilroy R."/>
            <person name="Ravi A."/>
            <person name="Getino M."/>
            <person name="Pursley I."/>
            <person name="Horton D.L."/>
            <person name="Alikhan N.F."/>
            <person name="Baker D."/>
            <person name="Gharbi K."/>
            <person name="Hall N."/>
            <person name="Watson M."/>
            <person name="Adriaenssens E.M."/>
            <person name="Foster-Nyarko E."/>
            <person name="Jarju S."/>
            <person name="Secka A."/>
            <person name="Antonio M."/>
            <person name="Oren A."/>
            <person name="Chaudhuri R.R."/>
            <person name="La Ragione R."/>
            <person name="Hildebrand F."/>
            <person name="Pallen M.J."/>
        </authorList>
    </citation>
    <scope>NUCLEOTIDE SEQUENCE</scope>
    <source>
        <strain evidence="4">CHK186-16707</strain>
    </source>
</reference>
<dbReference type="NCBIfam" id="TIGR00230">
    <property type="entry name" value="sfsA"/>
    <property type="match status" value="1"/>
</dbReference>